<dbReference type="Pfam" id="PF03652">
    <property type="entry name" value="RuvX"/>
    <property type="match status" value="1"/>
</dbReference>
<dbReference type="CDD" id="cd16964">
    <property type="entry name" value="YqgF"/>
    <property type="match status" value="1"/>
</dbReference>
<evidence type="ECO:0000256" key="1">
    <source>
        <dbReference type="ARBA" id="ARBA00022490"/>
    </source>
</evidence>
<comment type="similarity">
    <text evidence="5">Belongs to the YqgF HJR family.</text>
</comment>
<dbReference type="GO" id="GO:0000967">
    <property type="term" value="P:rRNA 5'-end processing"/>
    <property type="evidence" value="ECO:0007669"/>
    <property type="project" value="UniProtKB-UniRule"/>
</dbReference>
<comment type="subcellular location">
    <subcellularLocation>
        <location evidence="5">Cytoplasm</location>
    </subcellularLocation>
</comment>
<dbReference type="GO" id="GO:0004518">
    <property type="term" value="F:nuclease activity"/>
    <property type="evidence" value="ECO:0007669"/>
    <property type="project" value="UniProtKB-KW"/>
</dbReference>
<keyword evidence="3 5" id="KW-0540">Nuclease</keyword>
<dbReference type="SUPFAM" id="SSF53098">
    <property type="entry name" value="Ribonuclease H-like"/>
    <property type="match status" value="1"/>
</dbReference>
<dbReference type="PANTHER" id="PTHR33317">
    <property type="entry name" value="POLYNUCLEOTIDYL TRANSFERASE, RIBONUCLEASE H-LIKE SUPERFAMILY PROTEIN"/>
    <property type="match status" value="1"/>
</dbReference>
<reference evidence="7 8" key="1">
    <citation type="submission" date="2019-09" db="EMBL/GenBank/DDBJ databases">
        <title>Genomes of family Cryomorphaceae.</title>
        <authorList>
            <person name="Bowman J.P."/>
        </authorList>
    </citation>
    <scope>NUCLEOTIDE SEQUENCE [LARGE SCALE GENOMIC DNA]</scope>
    <source>
        <strain evidence="7 8">LMG 25704</strain>
    </source>
</reference>
<sequence>MPKLLAFDIGTKRTGIAETDPMQIIAEGVGYVETPMLLKWLDEYLNKENIEALVIGEPKRMHGEHSQVEGFIQEMIQKILKRHPNLKIERQDERFTSSLAQKAMIDGGMKKMKRREKGMVDQISAVIILQAYMDKQTGPSFL</sequence>
<dbReference type="NCBIfam" id="TIGR00250">
    <property type="entry name" value="RNAse_H_YqgF"/>
    <property type="match status" value="1"/>
</dbReference>
<evidence type="ECO:0000256" key="4">
    <source>
        <dbReference type="ARBA" id="ARBA00022801"/>
    </source>
</evidence>
<dbReference type="AlphaFoldDB" id="A0A6N6RMS8"/>
<evidence type="ECO:0000256" key="3">
    <source>
        <dbReference type="ARBA" id="ARBA00022722"/>
    </source>
</evidence>
<dbReference type="SMART" id="SM00732">
    <property type="entry name" value="YqgFc"/>
    <property type="match status" value="1"/>
</dbReference>
<dbReference type="OrthoDB" id="9796140at2"/>
<dbReference type="GO" id="GO:0005829">
    <property type="term" value="C:cytosol"/>
    <property type="evidence" value="ECO:0007669"/>
    <property type="project" value="TreeGrafter"/>
</dbReference>
<organism evidence="7 8">
    <name type="scientific">Phaeocystidibacter luteus</name>
    <dbReference type="NCBI Taxonomy" id="911197"/>
    <lineage>
        <taxon>Bacteria</taxon>
        <taxon>Pseudomonadati</taxon>
        <taxon>Bacteroidota</taxon>
        <taxon>Flavobacteriia</taxon>
        <taxon>Flavobacteriales</taxon>
        <taxon>Phaeocystidibacteraceae</taxon>
        <taxon>Phaeocystidibacter</taxon>
    </lineage>
</organism>
<evidence type="ECO:0000313" key="8">
    <source>
        <dbReference type="Proteomes" id="UP000468650"/>
    </source>
</evidence>
<dbReference type="GO" id="GO:0016788">
    <property type="term" value="F:hydrolase activity, acting on ester bonds"/>
    <property type="evidence" value="ECO:0007669"/>
    <property type="project" value="UniProtKB-UniRule"/>
</dbReference>
<evidence type="ECO:0000256" key="5">
    <source>
        <dbReference type="HAMAP-Rule" id="MF_00651"/>
    </source>
</evidence>
<evidence type="ECO:0000259" key="6">
    <source>
        <dbReference type="SMART" id="SM00732"/>
    </source>
</evidence>
<keyword evidence="2 5" id="KW-0690">Ribosome biogenesis</keyword>
<dbReference type="Proteomes" id="UP000468650">
    <property type="component" value="Unassembled WGS sequence"/>
</dbReference>
<dbReference type="EC" id="3.1.-.-" evidence="5"/>
<dbReference type="InterPro" id="IPR037027">
    <property type="entry name" value="YqgF/RNaseH-like_dom_sf"/>
</dbReference>
<dbReference type="PANTHER" id="PTHR33317:SF4">
    <property type="entry name" value="POLYNUCLEOTIDYL TRANSFERASE, RIBONUCLEASE H-LIKE SUPERFAMILY PROTEIN"/>
    <property type="match status" value="1"/>
</dbReference>
<comment type="caution">
    <text evidence="7">The sequence shown here is derived from an EMBL/GenBank/DDBJ whole genome shotgun (WGS) entry which is preliminary data.</text>
</comment>
<evidence type="ECO:0000256" key="2">
    <source>
        <dbReference type="ARBA" id="ARBA00022517"/>
    </source>
</evidence>
<dbReference type="Gene3D" id="3.30.420.140">
    <property type="entry name" value="YqgF/RNase H-like domain"/>
    <property type="match status" value="1"/>
</dbReference>
<keyword evidence="1 5" id="KW-0963">Cytoplasm</keyword>
<accession>A0A6N6RMS8</accession>
<comment type="function">
    <text evidence="5">Could be a nuclease involved in processing of the 5'-end of pre-16S rRNA.</text>
</comment>
<gene>
    <name evidence="7" type="primary">ruvX</name>
    <name evidence="7" type="ORF">F8C67_03785</name>
</gene>
<protein>
    <recommendedName>
        <fullName evidence="5">Putative pre-16S rRNA nuclease</fullName>
        <ecNumber evidence="5">3.1.-.-</ecNumber>
    </recommendedName>
</protein>
<evidence type="ECO:0000313" key="7">
    <source>
        <dbReference type="EMBL" id="KAB2814881.1"/>
    </source>
</evidence>
<dbReference type="InterPro" id="IPR012337">
    <property type="entry name" value="RNaseH-like_sf"/>
</dbReference>
<dbReference type="InterPro" id="IPR006641">
    <property type="entry name" value="YqgF/RNaseH-like_dom"/>
</dbReference>
<proteinExistence type="inferred from homology"/>
<keyword evidence="4 5" id="KW-0378">Hydrolase</keyword>
<dbReference type="HAMAP" id="MF_00651">
    <property type="entry name" value="Nuclease_YqgF"/>
    <property type="match status" value="1"/>
</dbReference>
<keyword evidence="8" id="KW-1185">Reference proteome</keyword>
<dbReference type="InterPro" id="IPR005227">
    <property type="entry name" value="YqgF"/>
</dbReference>
<dbReference type="EMBL" id="WBVO01000001">
    <property type="protein sequence ID" value="KAB2814881.1"/>
    <property type="molecule type" value="Genomic_DNA"/>
</dbReference>
<dbReference type="RefSeq" id="WP_151666458.1">
    <property type="nucleotide sequence ID" value="NZ_WBVO01000001.1"/>
</dbReference>
<name>A0A6N6RMS8_9FLAO</name>
<feature type="domain" description="YqgF/RNase H-like" evidence="6">
    <location>
        <begin position="2"/>
        <end position="100"/>
    </location>
</feature>